<feature type="compositionally biased region" description="Polar residues" evidence="1">
    <location>
        <begin position="269"/>
        <end position="279"/>
    </location>
</feature>
<feature type="compositionally biased region" description="Polar residues" evidence="1">
    <location>
        <begin position="376"/>
        <end position="385"/>
    </location>
</feature>
<dbReference type="OrthoDB" id="3546899at2759"/>
<accession>M2WI09</accession>
<organism evidence="3 4">
    <name type="scientific">Dothistroma septosporum (strain NZE10 / CBS 128990)</name>
    <name type="common">Red band needle blight fungus</name>
    <name type="synonym">Mycosphaerella pini</name>
    <dbReference type="NCBI Taxonomy" id="675120"/>
    <lineage>
        <taxon>Eukaryota</taxon>
        <taxon>Fungi</taxon>
        <taxon>Dikarya</taxon>
        <taxon>Ascomycota</taxon>
        <taxon>Pezizomycotina</taxon>
        <taxon>Dothideomycetes</taxon>
        <taxon>Dothideomycetidae</taxon>
        <taxon>Mycosphaerellales</taxon>
        <taxon>Mycosphaerellaceae</taxon>
        <taxon>Dothistroma</taxon>
    </lineage>
</organism>
<dbReference type="AlphaFoldDB" id="M2WI09"/>
<sequence>MGPTLQHFMALLMVVQVHFSASAAHKLGTVIPCPKCAHPIAPKPITVTAQYQTVSTCTPSPTTISSTHTSGTTTLTTTVVKTVPSCSTYAWVSTRIPTHSNTVTAKTLVTTTNQPVTFGSSHYVETHTTTITAPYYRHPGHHRNITSHRNATRNHTTTTTTHKTTFDVRSWCDYDSIGPIAIPGYGGSGLCTDCGPDANSAITQRFTVASCSDKVCTTFNETWIASPATYTSSGKTYSTTTTETHCPTATQPNPSPGQSYPVDMPATITLPSPTWSAPITTSTTLSSTSTKDQYQQPTETYSNGQGQQPTTSASSTWSSSTTTTTTSSSTCTDDEDEQPTKTYGGAGDKQPTETYGGGEGMDPSGGMDYESPTPTPYQSKQNSYQVFKRQGLERPRGNVQKRGGLLYYGA</sequence>
<evidence type="ECO:0000313" key="4">
    <source>
        <dbReference type="Proteomes" id="UP000016933"/>
    </source>
</evidence>
<evidence type="ECO:0000256" key="2">
    <source>
        <dbReference type="SAM" id="SignalP"/>
    </source>
</evidence>
<dbReference type="OMA" id="ECRSGIN"/>
<feature type="compositionally biased region" description="Low complexity" evidence="1">
    <location>
        <begin position="232"/>
        <end position="250"/>
    </location>
</feature>
<evidence type="ECO:0000313" key="3">
    <source>
        <dbReference type="EMBL" id="EME38648.1"/>
    </source>
</evidence>
<dbReference type="Proteomes" id="UP000016933">
    <property type="component" value="Unassembled WGS sequence"/>
</dbReference>
<keyword evidence="4" id="KW-1185">Reference proteome</keyword>
<dbReference type="STRING" id="675120.M2WI09"/>
<gene>
    <name evidence="3" type="ORF">DOTSEDRAFT_28876</name>
</gene>
<dbReference type="EMBL" id="KB446546">
    <property type="protein sequence ID" value="EME38648.1"/>
    <property type="molecule type" value="Genomic_DNA"/>
</dbReference>
<feature type="compositionally biased region" description="Low complexity" evidence="1">
    <location>
        <begin position="310"/>
        <end position="331"/>
    </location>
</feature>
<feature type="signal peptide" evidence="2">
    <location>
        <begin position="1"/>
        <end position="24"/>
    </location>
</feature>
<feature type="compositionally biased region" description="Polar residues" evidence="1">
    <location>
        <begin position="291"/>
        <end position="309"/>
    </location>
</feature>
<feature type="chain" id="PRO_5004028037" evidence="2">
    <location>
        <begin position="25"/>
        <end position="410"/>
    </location>
</feature>
<reference evidence="3 4" key="2">
    <citation type="journal article" date="2012" name="PLoS Pathog.">
        <title>Diverse lifestyles and strategies of plant pathogenesis encoded in the genomes of eighteen Dothideomycetes fungi.</title>
        <authorList>
            <person name="Ohm R.A."/>
            <person name="Feau N."/>
            <person name="Henrissat B."/>
            <person name="Schoch C.L."/>
            <person name="Horwitz B.A."/>
            <person name="Barry K.W."/>
            <person name="Condon B.J."/>
            <person name="Copeland A.C."/>
            <person name="Dhillon B."/>
            <person name="Glaser F."/>
            <person name="Hesse C.N."/>
            <person name="Kosti I."/>
            <person name="LaButti K."/>
            <person name="Lindquist E.A."/>
            <person name="Lucas S."/>
            <person name="Salamov A.A."/>
            <person name="Bradshaw R.E."/>
            <person name="Ciuffetti L."/>
            <person name="Hamelin R.C."/>
            <person name="Kema G.H.J."/>
            <person name="Lawrence C."/>
            <person name="Scott J.A."/>
            <person name="Spatafora J.W."/>
            <person name="Turgeon B.G."/>
            <person name="de Wit P.J.G.M."/>
            <person name="Zhong S."/>
            <person name="Goodwin S.B."/>
            <person name="Grigoriev I.V."/>
        </authorList>
    </citation>
    <scope>NUCLEOTIDE SEQUENCE [LARGE SCALE GENOMIC DNA]</scope>
    <source>
        <strain evidence="4">NZE10 / CBS 128990</strain>
    </source>
</reference>
<keyword evidence="2" id="KW-0732">Signal</keyword>
<reference evidence="4" key="1">
    <citation type="journal article" date="2012" name="PLoS Genet.">
        <title>The genomes of the fungal plant pathogens Cladosporium fulvum and Dothistroma septosporum reveal adaptation to different hosts and lifestyles but also signatures of common ancestry.</title>
        <authorList>
            <person name="de Wit P.J.G.M."/>
            <person name="van der Burgt A."/>
            <person name="Oekmen B."/>
            <person name="Stergiopoulos I."/>
            <person name="Abd-Elsalam K.A."/>
            <person name="Aerts A.L."/>
            <person name="Bahkali A.H."/>
            <person name="Beenen H.G."/>
            <person name="Chettri P."/>
            <person name="Cox M.P."/>
            <person name="Datema E."/>
            <person name="de Vries R.P."/>
            <person name="Dhillon B."/>
            <person name="Ganley A.R."/>
            <person name="Griffiths S.A."/>
            <person name="Guo Y."/>
            <person name="Hamelin R.C."/>
            <person name="Henrissat B."/>
            <person name="Kabir M.S."/>
            <person name="Jashni M.K."/>
            <person name="Kema G."/>
            <person name="Klaubauf S."/>
            <person name="Lapidus A."/>
            <person name="Levasseur A."/>
            <person name="Lindquist E."/>
            <person name="Mehrabi R."/>
            <person name="Ohm R.A."/>
            <person name="Owen T.J."/>
            <person name="Salamov A."/>
            <person name="Schwelm A."/>
            <person name="Schijlen E."/>
            <person name="Sun H."/>
            <person name="van den Burg H.A."/>
            <person name="van Ham R.C.H.J."/>
            <person name="Zhang S."/>
            <person name="Goodwin S.B."/>
            <person name="Grigoriev I.V."/>
            <person name="Collemare J."/>
            <person name="Bradshaw R.E."/>
        </authorList>
    </citation>
    <scope>NUCLEOTIDE SEQUENCE [LARGE SCALE GENOMIC DNA]</scope>
    <source>
        <strain evidence="4">NZE10 / CBS 128990</strain>
    </source>
</reference>
<name>M2WI09_DOTSN</name>
<feature type="region of interest" description="Disordered" evidence="1">
    <location>
        <begin position="232"/>
        <end position="410"/>
    </location>
</feature>
<feature type="compositionally biased region" description="Low complexity" evidence="1">
    <location>
        <begin position="280"/>
        <end position="290"/>
    </location>
</feature>
<evidence type="ECO:0000256" key="1">
    <source>
        <dbReference type="SAM" id="MobiDB-lite"/>
    </source>
</evidence>
<dbReference type="HOGENOM" id="CLU_738122_0_0_1"/>
<protein>
    <submittedName>
        <fullName evidence="3">Uncharacterized protein</fullName>
    </submittedName>
</protein>
<proteinExistence type="predicted"/>
<dbReference type="eggNOG" id="ENOG502SVD5">
    <property type="taxonomic scope" value="Eukaryota"/>
</dbReference>